<feature type="region of interest" description="Disordered" evidence="1">
    <location>
        <begin position="428"/>
        <end position="448"/>
    </location>
</feature>
<protein>
    <recommendedName>
        <fullName evidence="3">Gag-Pol polyprotein</fullName>
    </recommendedName>
</protein>
<evidence type="ECO:0008006" key="3">
    <source>
        <dbReference type="Google" id="ProtNLM"/>
    </source>
</evidence>
<comment type="caution">
    <text evidence="2">The sequence shown here is derived from an EMBL/GenBank/DDBJ whole genome shotgun (WGS) entry which is preliminary data.</text>
</comment>
<feature type="compositionally biased region" description="Pro residues" evidence="1">
    <location>
        <begin position="64"/>
        <end position="78"/>
    </location>
</feature>
<evidence type="ECO:0000256" key="1">
    <source>
        <dbReference type="SAM" id="MobiDB-lite"/>
    </source>
</evidence>
<sequence length="666" mass="74533">MSDSEDSTVTYTTVSSPCEGRSGDVSPGEDGPPVMPEDPYAYVVAAFQALPSPNYVPGPEEPEQAPPLPVYIPYVPEPEYPEYIPPKDDVFPAEEQPLPDDDDEDLEEDSADYPADHDDDDEEEEEPSGDDADEEDEEQDEDDGDEEEEHPASTDSIPPPPALCVTARISSRPHPPTLFFTKEDAERFLAMPIPPPLPLTLLSSPLPQIPSPPLPTSPPILPIPLPATSLPLKLLSSDRRADRPELLSSDCRADRPEVTLPPRKRLSTVHCPGYEAGESSAAATARPIEGRRADYGFVEDIGYGIRDTWIDPRDVAEEEALTTLEGVNTRVTELTTVQEQDTQVIYGVIEDTQGRQTEIFQRVEALVDDSQYHYETGRLVDQEARFSREAWAHSIGLSSAVHFELQGYMTHTWGHLATALGEIQALQTREQARTGAPEGAGSNKEVPISEGSSVITTETYMENYKNVSQDIRDQLNAEAEAVQIILTGIDNDIYSIVDACLNACEMWKAIKRLKHGESINVQDLETNLYWEFGKFTSRDGESLESYYSRFYKMMNELVRNQCYVTNHQVNVQFLLQLQLEWRRIARTANPLALVAQQQPVYLPQNHPTRYIQNSSTRSQQAATRNRGKAIVNSPSPIYDQEPSMVTKDDEMSKDKEIDKLMDLIFY</sequence>
<dbReference type="Pfam" id="PF14223">
    <property type="entry name" value="Retrotran_gag_2"/>
    <property type="match status" value="1"/>
</dbReference>
<name>A0A699JIB1_TANCI</name>
<reference evidence="2" key="1">
    <citation type="journal article" date="2019" name="Sci. Rep.">
        <title>Draft genome of Tanacetum cinerariifolium, the natural source of mosquito coil.</title>
        <authorList>
            <person name="Yamashiro T."/>
            <person name="Shiraishi A."/>
            <person name="Satake H."/>
            <person name="Nakayama K."/>
        </authorList>
    </citation>
    <scope>NUCLEOTIDE SEQUENCE</scope>
</reference>
<feature type="region of interest" description="Disordered" evidence="1">
    <location>
        <begin position="615"/>
        <end position="643"/>
    </location>
</feature>
<dbReference type="AlphaFoldDB" id="A0A699JIB1"/>
<dbReference type="EMBL" id="BKCJ010408127">
    <property type="protein sequence ID" value="GFA34505.1"/>
    <property type="molecule type" value="Genomic_DNA"/>
</dbReference>
<feature type="non-terminal residue" evidence="2">
    <location>
        <position position="666"/>
    </location>
</feature>
<feature type="region of interest" description="Disordered" evidence="1">
    <location>
        <begin position="51"/>
        <end position="168"/>
    </location>
</feature>
<feature type="compositionally biased region" description="Polar residues" evidence="1">
    <location>
        <begin position="7"/>
        <end position="16"/>
    </location>
</feature>
<proteinExistence type="predicted"/>
<gene>
    <name evidence="2" type="ORF">Tci_606477</name>
</gene>
<feature type="region of interest" description="Disordered" evidence="1">
    <location>
        <begin position="1"/>
        <end position="37"/>
    </location>
</feature>
<accession>A0A699JIB1</accession>
<organism evidence="2">
    <name type="scientific">Tanacetum cinerariifolium</name>
    <name type="common">Dalmatian daisy</name>
    <name type="synonym">Chrysanthemum cinerariifolium</name>
    <dbReference type="NCBI Taxonomy" id="118510"/>
    <lineage>
        <taxon>Eukaryota</taxon>
        <taxon>Viridiplantae</taxon>
        <taxon>Streptophyta</taxon>
        <taxon>Embryophyta</taxon>
        <taxon>Tracheophyta</taxon>
        <taxon>Spermatophyta</taxon>
        <taxon>Magnoliopsida</taxon>
        <taxon>eudicotyledons</taxon>
        <taxon>Gunneridae</taxon>
        <taxon>Pentapetalae</taxon>
        <taxon>asterids</taxon>
        <taxon>campanulids</taxon>
        <taxon>Asterales</taxon>
        <taxon>Asteraceae</taxon>
        <taxon>Asteroideae</taxon>
        <taxon>Anthemideae</taxon>
        <taxon>Anthemidinae</taxon>
        <taxon>Tanacetum</taxon>
    </lineage>
</organism>
<evidence type="ECO:0000313" key="2">
    <source>
        <dbReference type="EMBL" id="GFA34505.1"/>
    </source>
</evidence>
<feature type="compositionally biased region" description="Acidic residues" evidence="1">
    <location>
        <begin position="97"/>
        <end position="149"/>
    </location>
</feature>